<dbReference type="RefSeq" id="WP_188907486.1">
    <property type="nucleotide sequence ID" value="NZ_BMIQ01000002.1"/>
</dbReference>
<evidence type="ECO:0000313" key="3">
    <source>
        <dbReference type="Proteomes" id="UP000644699"/>
    </source>
</evidence>
<dbReference type="EMBL" id="BMIQ01000002">
    <property type="protein sequence ID" value="GGD96053.1"/>
    <property type="molecule type" value="Genomic_DNA"/>
</dbReference>
<organism evidence="2 3">
    <name type="scientific">Aureimonas endophytica</name>
    <dbReference type="NCBI Taxonomy" id="2027858"/>
    <lineage>
        <taxon>Bacteria</taxon>
        <taxon>Pseudomonadati</taxon>
        <taxon>Pseudomonadota</taxon>
        <taxon>Alphaproteobacteria</taxon>
        <taxon>Hyphomicrobiales</taxon>
        <taxon>Aurantimonadaceae</taxon>
        <taxon>Aureimonas</taxon>
    </lineage>
</organism>
<sequence>MEEDNRMRSFLIVAASAALLSAPAFAETVIIQQDSPDTTGSVVVDQVPDEVTTYVRENPLDAAPVLEGRLVNGTIVPPDVNLAPVRGHDGYSYFYSDGAPVIVDSQRRVIRIVR</sequence>
<dbReference type="AlphaFoldDB" id="A0A916ZGU5"/>
<keyword evidence="1" id="KW-0732">Signal</keyword>
<evidence type="ECO:0000256" key="1">
    <source>
        <dbReference type="SAM" id="SignalP"/>
    </source>
</evidence>
<reference evidence="2" key="1">
    <citation type="journal article" date="2014" name="Int. J. Syst. Evol. Microbiol.">
        <title>Complete genome sequence of Corynebacterium casei LMG S-19264T (=DSM 44701T), isolated from a smear-ripened cheese.</title>
        <authorList>
            <consortium name="US DOE Joint Genome Institute (JGI-PGF)"/>
            <person name="Walter F."/>
            <person name="Albersmeier A."/>
            <person name="Kalinowski J."/>
            <person name="Ruckert C."/>
        </authorList>
    </citation>
    <scope>NUCLEOTIDE SEQUENCE</scope>
    <source>
        <strain evidence="2">CGMCC 1.15367</strain>
    </source>
</reference>
<protein>
    <recommendedName>
        <fullName evidence="4">Nickel/cobalt transporter regulator</fullName>
    </recommendedName>
</protein>
<accession>A0A916ZGU5</accession>
<evidence type="ECO:0000313" key="2">
    <source>
        <dbReference type="EMBL" id="GGD96053.1"/>
    </source>
</evidence>
<dbReference type="Proteomes" id="UP000644699">
    <property type="component" value="Unassembled WGS sequence"/>
</dbReference>
<evidence type="ECO:0008006" key="4">
    <source>
        <dbReference type="Google" id="ProtNLM"/>
    </source>
</evidence>
<dbReference type="Pfam" id="PF06823">
    <property type="entry name" value="DUF1236"/>
    <property type="match status" value="1"/>
</dbReference>
<name>A0A916ZGU5_9HYPH</name>
<gene>
    <name evidence="2" type="ORF">GCM10011390_13490</name>
</gene>
<dbReference type="InterPro" id="IPR009642">
    <property type="entry name" value="DUF1236"/>
</dbReference>
<comment type="caution">
    <text evidence="2">The sequence shown here is derived from an EMBL/GenBank/DDBJ whole genome shotgun (WGS) entry which is preliminary data.</text>
</comment>
<feature type="chain" id="PRO_5036673171" description="Nickel/cobalt transporter regulator" evidence="1">
    <location>
        <begin position="27"/>
        <end position="114"/>
    </location>
</feature>
<keyword evidence="3" id="KW-1185">Reference proteome</keyword>
<feature type="signal peptide" evidence="1">
    <location>
        <begin position="1"/>
        <end position="26"/>
    </location>
</feature>
<proteinExistence type="predicted"/>
<reference evidence="2" key="2">
    <citation type="submission" date="2020-09" db="EMBL/GenBank/DDBJ databases">
        <authorList>
            <person name="Sun Q."/>
            <person name="Zhou Y."/>
        </authorList>
    </citation>
    <scope>NUCLEOTIDE SEQUENCE</scope>
    <source>
        <strain evidence="2">CGMCC 1.15367</strain>
    </source>
</reference>